<gene>
    <name evidence="1" type="ORF">LSINAPIS_LOCUS4363</name>
</gene>
<proteinExistence type="predicted"/>
<dbReference type="EMBL" id="FZQP02001115">
    <property type="protein sequence ID" value="VVC91791.1"/>
    <property type="molecule type" value="Genomic_DNA"/>
</dbReference>
<protein>
    <submittedName>
        <fullName evidence="1">Uncharacterized protein</fullName>
    </submittedName>
</protein>
<accession>A0A5E4Q0L2</accession>
<evidence type="ECO:0000313" key="1">
    <source>
        <dbReference type="EMBL" id="VVC91791.1"/>
    </source>
</evidence>
<sequence>MAQQALSKTPLERKTNPYNKIKGKLYFDPIQRTMLTSKPSKLNNIASDGNRESQAQKAILESKRKASQCSIRTRMSPPGISFTQHFSFISVPWVLLKLNDIVYVTTMDSFEL</sequence>
<keyword evidence="2" id="KW-1185">Reference proteome</keyword>
<dbReference type="Proteomes" id="UP000324832">
    <property type="component" value="Unassembled WGS sequence"/>
</dbReference>
<evidence type="ECO:0000313" key="2">
    <source>
        <dbReference type="Proteomes" id="UP000324832"/>
    </source>
</evidence>
<dbReference type="AlphaFoldDB" id="A0A5E4Q0L2"/>
<name>A0A5E4Q0L2_9NEOP</name>
<reference evidence="1 2" key="1">
    <citation type="submission" date="2017-07" db="EMBL/GenBank/DDBJ databases">
        <authorList>
            <person name="Talla V."/>
            <person name="Backstrom N."/>
        </authorList>
    </citation>
    <scope>NUCLEOTIDE SEQUENCE [LARGE SCALE GENOMIC DNA]</scope>
</reference>
<organism evidence="1 2">
    <name type="scientific">Leptidea sinapis</name>
    <dbReference type="NCBI Taxonomy" id="189913"/>
    <lineage>
        <taxon>Eukaryota</taxon>
        <taxon>Metazoa</taxon>
        <taxon>Ecdysozoa</taxon>
        <taxon>Arthropoda</taxon>
        <taxon>Hexapoda</taxon>
        <taxon>Insecta</taxon>
        <taxon>Pterygota</taxon>
        <taxon>Neoptera</taxon>
        <taxon>Endopterygota</taxon>
        <taxon>Lepidoptera</taxon>
        <taxon>Glossata</taxon>
        <taxon>Ditrysia</taxon>
        <taxon>Papilionoidea</taxon>
        <taxon>Pieridae</taxon>
        <taxon>Dismorphiinae</taxon>
        <taxon>Leptidea</taxon>
    </lineage>
</organism>